<feature type="domain" description="NAD-dependent epimerase/dehydratase" evidence="3">
    <location>
        <begin position="7"/>
        <end position="253"/>
    </location>
</feature>
<evidence type="ECO:0000313" key="5">
    <source>
        <dbReference type="Proteomes" id="UP000192505"/>
    </source>
</evidence>
<dbReference type="EMBL" id="MTEI01000012">
    <property type="protein sequence ID" value="OQW86921.1"/>
    <property type="molecule type" value="Genomic_DNA"/>
</dbReference>
<evidence type="ECO:0000259" key="3">
    <source>
        <dbReference type="Pfam" id="PF01370"/>
    </source>
</evidence>
<sequence length="327" mass="35704">MIENAHILLTGGTGFFGKALLRYWAQQAHKGEPMARVTLLSRDPRRFAQHYPRLVSPPWLQLIQGDICDVNSLPKGNTYTHVLHAAADSTAGRNLTPQERFDQIVCGTRNILELAVSSGARRFLLTSSGGVYGAQSPDIERITEDCHTLPDPLDPANAYSVAKRMAEHLCALYAQSHGLEIVVARCFAFVGPDLPRDVHFAIGNFIRDALHADAITVQGDGSPLRSYLDQRDLAHWLATLLMCGLSGEAYNVGSEHAVSILELAHTVRDLIAPNKPVCVMGDSVLTSPRNRYIPCTKKAQNGLGLRATVGLEDAIRFAARTYQGDSP</sequence>
<dbReference type="PANTHER" id="PTHR43000">
    <property type="entry name" value="DTDP-D-GLUCOSE 4,6-DEHYDRATASE-RELATED"/>
    <property type="match status" value="1"/>
</dbReference>
<evidence type="ECO:0000313" key="4">
    <source>
        <dbReference type="EMBL" id="OQW86921.1"/>
    </source>
</evidence>
<dbReference type="InterPro" id="IPR001509">
    <property type="entry name" value="Epimerase_deHydtase"/>
</dbReference>
<comment type="pathway">
    <text evidence="1">Bacterial outer membrane biogenesis; LPS O-antigen biosynthesis.</text>
</comment>
<proteinExistence type="inferred from homology"/>
<dbReference type="Pfam" id="PF01370">
    <property type="entry name" value="Epimerase"/>
    <property type="match status" value="1"/>
</dbReference>
<dbReference type="AlphaFoldDB" id="A0A1W9KRK2"/>
<evidence type="ECO:0000256" key="1">
    <source>
        <dbReference type="ARBA" id="ARBA00005125"/>
    </source>
</evidence>
<evidence type="ECO:0000256" key="2">
    <source>
        <dbReference type="ARBA" id="ARBA00007637"/>
    </source>
</evidence>
<comment type="similarity">
    <text evidence="2">Belongs to the NAD(P)-dependent epimerase/dehydratase family.</text>
</comment>
<dbReference type="Proteomes" id="UP000192505">
    <property type="component" value="Unassembled WGS sequence"/>
</dbReference>
<dbReference type="Gene3D" id="3.40.50.720">
    <property type="entry name" value="NAD(P)-binding Rossmann-like Domain"/>
    <property type="match status" value="1"/>
</dbReference>
<dbReference type="SUPFAM" id="SSF51735">
    <property type="entry name" value="NAD(P)-binding Rossmann-fold domains"/>
    <property type="match status" value="1"/>
</dbReference>
<gene>
    <name evidence="4" type="ORF">BWK72_15550</name>
</gene>
<reference evidence="4 5" key="1">
    <citation type="submission" date="2017-01" db="EMBL/GenBank/DDBJ databases">
        <title>Novel large sulfur bacteria in the metagenomes of groundwater-fed chemosynthetic microbial mats in the Lake Huron basin.</title>
        <authorList>
            <person name="Sharrar A.M."/>
            <person name="Flood B.E."/>
            <person name="Bailey J.V."/>
            <person name="Jones D.S."/>
            <person name="Biddanda B."/>
            <person name="Ruberg S.A."/>
            <person name="Marcus D.N."/>
            <person name="Dick G.J."/>
        </authorList>
    </citation>
    <scope>NUCLEOTIDE SEQUENCE [LARGE SCALE GENOMIC DNA]</scope>
    <source>
        <strain evidence="4">A7</strain>
    </source>
</reference>
<dbReference type="InterPro" id="IPR036291">
    <property type="entry name" value="NAD(P)-bd_dom_sf"/>
</dbReference>
<protein>
    <submittedName>
        <fullName evidence="4">UDP-glucose 4-epimerase</fullName>
    </submittedName>
</protein>
<accession>A0A1W9KRK2</accession>
<comment type="caution">
    <text evidence="4">The sequence shown here is derived from an EMBL/GenBank/DDBJ whole genome shotgun (WGS) entry which is preliminary data.</text>
</comment>
<organism evidence="4 5">
    <name type="scientific">Rhodoferax ferrireducens</name>
    <dbReference type="NCBI Taxonomy" id="192843"/>
    <lineage>
        <taxon>Bacteria</taxon>
        <taxon>Pseudomonadati</taxon>
        <taxon>Pseudomonadota</taxon>
        <taxon>Betaproteobacteria</taxon>
        <taxon>Burkholderiales</taxon>
        <taxon>Comamonadaceae</taxon>
        <taxon>Rhodoferax</taxon>
    </lineage>
</organism>
<name>A0A1W9KRK2_9BURK</name>